<reference evidence="19" key="1">
    <citation type="submission" date="2016-07" db="EMBL/GenBank/DDBJ databases">
        <authorList>
            <person name="Bretaudeau A."/>
        </authorList>
    </citation>
    <scope>NUCLEOTIDE SEQUENCE</scope>
    <source>
        <strain evidence="19">Rice</strain>
        <tissue evidence="19">Whole body</tissue>
    </source>
</reference>
<dbReference type="GO" id="GO:0005925">
    <property type="term" value="C:focal adhesion"/>
    <property type="evidence" value="ECO:0007669"/>
    <property type="project" value="TreeGrafter"/>
</dbReference>
<evidence type="ECO:0000256" key="13">
    <source>
        <dbReference type="PIRSR" id="PIRSR002512-1"/>
    </source>
</evidence>
<feature type="disulfide bond" evidence="13">
    <location>
        <begin position="459"/>
        <end position="468"/>
    </location>
</feature>
<feature type="domain" description="VWFA" evidence="18">
    <location>
        <begin position="125"/>
        <end position="251"/>
    </location>
</feature>
<evidence type="ECO:0000256" key="1">
    <source>
        <dbReference type="ARBA" id="ARBA00004479"/>
    </source>
</evidence>
<proteinExistence type="inferred from homology"/>
<dbReference type="Gene3D" id="2.10.25.10">
    <property type="entry name" value="Laminin"/>
    <property type="match status" value="3"/>
</dbReference>
<evidence type="ECO:0000256" key="11">
    <source>
        <dbReference type="ARBA" id="ARBA00023157"/>
    </source>
</evidence>
<accession>A0A2H1V7X1</accession>
<dbReference type="PIRSF" id="PIRSF002512">
    <property type="entry name" value="Integrin_B"/>
    <property type="match status" value="1"/>
</dbReference>
<sequence>MSSKCLLIYFLCFSVQFHWIYALDICQQKSCQECIRDPNVCVWCAMNNFNGTRRCMPKSSYPTDWCPESLMNPKSVGYPSENKEFSSSSDNVIQIKPQRYKLNLRAGVPKPFNFSFQGAKDFPVDLYFLLDASTTMANIRDMTAKHSEKIYLSIKEMTENVHLGFGTFIDKRVLPFTNNTLDTELTYSFRHRMKLADDFNKFKDVVSKTPSGLNRDTQEGGLDALAQVLTCKNVIGWRNESRKIVVFLTEGPYHTAGDGKTAGLSKPYDGKCYTENGTYTKELEMDYPSVGMINKLATESDITVIFVVESHVYNVYYGLNKAISGSRLTKFNRIGKGTDDEMIVNILKDIYMNISKKIKLKTKVKSGRKNDLSISFDPDCTTNLNVPGCGVEIGKETHLVGTVQYDGTDDVSVDIIVEGIGEKLTLDIEAIKNCECERNVEASADYCHGEARYCGICHCSDNRYGERCACVKNGRNVYNDNSTCIAPGSKDICSRHGTCNCGACDCLDRYEGEFCECNVDSCPRSAKSGEVCHGRLHGKCNCGKCKCAPKWSGDACDCYDSDEYCKGSDGSICHNRGDCVCGNCQCSQIAEWDARYSQDSHCLVSPCTDCHDLQCRKLTNCAKDRRIGKDDCTNDRIKITVVDRLSNDTDFLELWNLCSNVKVEDNCNTSFYYRYNDVDYSIDVIIARNKDCAPNYFMFGGLFLLTLLIVGIGTLVAWKLLTDAKDRHEYLQFMQQNKQDASGPSQNPLYESPTTTFNNPAFRKKSVDHK</sequence>
<evidence type="ECO:0000256" key="4">
    <source>
        <dbReference type="ARBA" id="ARBA00022692"/>
    </source>
</evidence>
<keyword evidence="11 13" id="KW-1015">Disulfide bond</keyword>
<feature type="disulfide bond" evidence="13">
    <location>
        <begin position="470"/>
        <end position="484"/>
    </location>
</feature>
<dbReference type="InterPro" id="IPR057243">
    <property type="entry name" value="Integrin_I-EGF_CS"/>
</dbReference>
<keyword evidence="9 14" id="KW-0401">Integrin</keyword>
<evidence type="ECO:0000259" key="18">
    <source>
        <dbReference type="PROSITE" id="PS50234"/>
    </source>
</evidence>
<dbReference type="Pfam" id="PF00362">
    <property type="entry name" value="Integrin_beta"/>
    <property type="match status" value="1"/>
</dbReference>
<gene>
    <name evidence="19" type="ORF">SFRICE_009257</name>
</gene>
<keyword evidence="6" id="KW-0677">Repeat</keyword>
<feature type="signal peptide" evidence="17">
    <location>
        <begin position="1"/>
        <end position="22"/>
    </location>
</feature>
<dbReference type="GO" id="GO:0007160">
    <property type="term" value="P:cell-matrix adhesion"/>
    <property type="evidence" value="ECO:0007669"/>
    <property type="project" value="TreeGrafter"/>
</dbReference>
<dbReference type="InterPro" id="IPR036465">
    <property type="entry name" value="vWFA_dom_sf"/>
</dbReference>
<dbReference type="Gene3D" id="3.40.50.410">
    <property type="entry name" value="von Willebrand factor, type A domain"/>
    <property type="match status" value="1"/>
</dbReference>
<dbReference type="Pfam" id="PF07974">
    <property type="entry name" value="EGF_2"/>
    <property type="match status" value="1"/>
</dbReference>
<evidence type="ECO:0000256" key="17">
    <source>
        <dbReference type="SAM" id="SignalP"/>
    </source>
</evidence>
<keyword evidence="5 17" id="KW-0732">Signal</keyword>
<comment type="similarity">
    <text evidence="2 14">Belongs to the integrin beta chain family.</text>
</comment>
<dbReference type="PRINTS" id="PR01186">
    <property type="entry name" value="INTEGRINB"/>
</dbReference>
<feature type="disulfide bond" evidence="13">
    <location>
        <begin position="542"/>
        <end position="573"/>
    </location>
</feature>
<dbReference type="SMART" id="SM01241">
    <property type="entry name" value="Integrin_b_cyt"/>
    <property type="match status" value="1"/>
</dbReference>
<keyword evidence="3" id="KW-0245">EGF-like domain</keyword>
<evidence type="ECO:0000256" key="10">
    <source>
        <dbReference type="ARBA" id="ARBA00023136"/>
    </source>
</evidence>
<feature type="chain" id="PRO_5013877283" description="Integrin beta" evidence="17">
    <location>
        <begin position="23"/>
        <end position="770"/>
    </location>
</feature>
<evidence type="ECO:0000256" key="5">
    <source>
        <dbReference type="ARBA" id="ARBA00022729"/>
    </source>
</evidence>
<name>A0A2H1V7X1_SPOFR</name>
<feature type="disulfide bond" evidence="13">
    <location>
        <begin position="506"/>
        <end position="515"/>
    </location>
</feature>
<dbReference type="Pfam" id="PF08725">
    <property type="entry name" value="Integrin_b_cyt"/>
    <property type="match status" value="1"/>
</dbReference>
<evidence type="ECO:0000256" key="12">
    <source>
        <dbReference type="ARBA" id="ARBA00023180"/>
    </source>
</evidence>
<dbReference type="SUPFAM" id="SSF57196">
    <property type="entry name" value="EGF/Laminin"/>
    <property type="match status" value="1"/>
</dbReference>
<protein>
    <recommendedName>
        <fullName evidence="14">Integrin beta</fullName>
    </recommendedName>
</protein>
<keyword evidence="12" id="KW-0325">Glycoprotein</keyword>
<dbReference type="EMBL" id="ODYU01001118">
    <property type="protein sequence ID" value="SOQ36886.1"/>
    <property type="molecule type" value="Genomic_DNA"/>
</dbReference>
<keyword evidence="4 14" id="KW-0812">Transmembrane</keyword>
<dbReference type="PROSITE" id="PS52047">
    <property type="entry name" value="I_EGF_2"/>
    <property type="match status" value="1"/>
</dbReference>
<evidence type="ECO:0000256" key="3">
    <source>
        <dbReference type="ARBA" id="ARBA00022536"/>
    </source>
</evidence>
<feature type="compositionally biased region" description="Polar residues" evidence="15">
    <location>
        <begin position="736"/>
        <end position="759"/>
    </location>
</feature>
<dbReference type="Gene3D" id="2.60.40.1510">
    <property type="entry name" value="ntegrin, alpha v. Chain A, domain 3"/>
    <property type="match status" value="1"/>
</dbReference>
<dbReference type="PROSITE" id="PS50234">
    <property type="entry name" value="VWFA"/>
    <property type="match status" value="1"/>
</dbReference>
<feature type="disulfide bond" evidence="13">
    <location>
        <begin position="454"/>
        <end position="493"/>
    </location>
</feature>
<dbReference type="InterPro" id="IPR002035">
    <property type="entry name" value="VWF_A"/>
</dbReference>
<comment type="subcellular location">
    <subcellularLocation>
        <location evidence="14">Cell membrane</location>
        <topology evidence="14">Single-pass type I membrane protein</topology>
    </subcellularLocation>
    <subcellularLocation>
        <location evidence="1">Membrane</location>
        <topology evidence="1">Single-pass type I membrane protein</topology>
    </subcellularLocation>
</comment>
<dbReference type="GO" id="GO:0033627">
    <property type="term" value="P:cell adhesion mediated by integrin"/>
    <property type="evidence" value="ECO:0007669"/>
    <property type="project" value="TreeGrafter"/>
</dbReference>
<dbReference type="AlphaFoldDB" id="A0A2H1V7X1"/>
<dbReference type="InterPro" id="IPR014836">
    <property type="entry name" value="Integrin_bsu_cyt_dom"/>
</dbReference>
<feature type="disulfide bond" evidence="13">
    <location>
        <begin position="501"/>
        <end position="532"/>
    </location>
</feature>
<keyword evidence="7 14" id="KW-0130">Cell adhesion</keyword>
<evidence type="ECO:0000256" key="8">
    <source>
        <dbReference type="ARBA" id="ARBA00022989"/>
    </source>
</evidence>
<feature type="disulfide bond" evidence="13">
    <location>
        <begin position="231"/>
        <end position="272"/>
    </location>
</feature>
<feature type="disulfide bond" evidence="13">
    <location>
        <begin position="586"/>
        <end position="602"/>
    </location>
</feature>
<evidence type="ECO:0000256" key="16">
    <source>
        <dbReference type="SAM" id="Phobius"/>
    </source>
</evidence>
<feature type="disulfide bond" evidence="13">
    <location>
        <begin position="31"/>
        <end position="41"/>
    </location>
</feature>
<evidence type="ECO:0000256" key="2">
    <source>
        <dbReference type="ARBA" id="ARBA00007449"/>
    </source>
</evidence>
<feature type="disulfide bond" evidence="13">
    <location>
        <begin position="447"/>
        <end position="457"/>
    </location>
</feature>
<evidence type="ECO:0000256" key="7">
    <source>
        <dbReference type="ARBA" id="ARBA00022889"/>
    </source>
</evidence>
<feature type="disulfide bond" evidence="13">
    <location>
        <begin position="621"/>
        <end position="692"/>
    </location>
</feature>
<dbReference type="SMART" id="SM00187">
    <property type="entry name" value="INB"/>
    <property type="match status" value="1"/>
</dbReference>
<evidence type="ECO:0000256" key="15">
    <source>
        <dbReference type="SAM" id="MobiDB-lite"/>
    </source>
</evidence>
<feature type="region of interest" description="Disordered" evidence="15">
    <location>
        <begin position="736"/>
        <end position="770"/>
    </location>
</feature>
<dbReference type="Gene3D" id="1.20.5.100">
    <property type="entry name" value="Cytochrome c1, transmembrane anchor, C-terminal"/>
    <property type="match status" value="1"/>
</dbReference>
<dbReference type="PANTHER" id="PTHR10082">
    <property type="entry name" value="INTEGRIN BETA SUBUNIT"/>
    <property type="match status" value="1"/>
</dbReference>
<dbReference type="InterPro" id="IPR015812">
    <property type="entry name" value="Integrin_bsu"/>
</dbReference>
<dbReference type="GO" id="GO:0016477">
    <property type="term" value="P:cell migration"/>
    <property type="evidence" value="ECO:0007669"/>
    <property type="project" value="TreeGrafter"/>
</dbReference>
<dbReference type="GO" id="GO:0008305">
    <property type="term" value="C:integrin complex"/>
    <property type="evidence" value="ECO:0007669"/>
    <property type="project" value="TreeGrafter"/>
</dbReference>
<dbReference type="InterPro" id="IPR002369">
    <property type="entry name" value="Integrin_bsu_VWA"/>
</dbReference>
<organism evidence="19">
    <name type="scientific">Spodoptera frugiperda</name>
    <name type="common">Fall armyworm</name>
    <dbReference type="NCBI Taxonomy" id="7108"/>
    <lineage>
        <taxon>Eukaryota</taxon>
        <taxon>Metazoa</taxon>
        <taxon>Ecdysozoa</taxon>
        <taxon>Arthropoda</taxon>
        <taxon>Hexapoda</taxon>
        <taxon>Insecta</taxon>
        <taxon>Pterygota</taxon>
        <taxon>Neoptera</taxon>
        <taxon>Endopterygota</taxon>
        <taxon>Lepidoptera</taxon>
        <taxon>Glossata</taxon>
        <taxon>Ditrysia</taxon>
        <taxon>Noctuoidea</taxon>
        <taxon>Noctuidae</taxon>
        <taxon>Amphipyrinae</taxon>
        <taxon>Spodoptera</taxon>
    </lineage>
</organism>
<dbReference type="InterPro" id="IPR013111">
    <property type="entry name" value="EGF_extracell"/>
</dbReference>
<keyword evidence="8 16" id="KW-1133">Transmembrane helix</keyword>
<dbReference type="GO" id="GO:0007229">
    <property type="term" value="P:integrin-mediated signaling pathway"/>
    <property type="evidence" value="ECO:0007669"/>
    <property type="project" value="UniProtKB-KW"/>
</dbReference>
<evidence type="ECO:0000256" key="6">
    <source>
        <dbReference type="ARBA" id="ARBA00022737"/>
    </source>
</evidence>
<evidence type="ECO:0000256" key="14">
    <source>
        <dbReference type="RuleBase" id="RU000633"/>
    </source>
</evidence>
<evidence type="ECO:0000313" key="19">
    <source>
        <dbReference type="EMBL" id="SOQ36886.1"/>
    </source>
</evidence>
<dbReference type="GO" id="GO:0009986">
    <property type="term" value="C:cell surface"/>
    <property type="evidence" value="ECO:0007669"/>
    <property type="project" value="TreeGrafter"/>
</dbReference>
<evidence type="ECO:0000256" key="9">
    <source>
        <dbReference type="ARBA" id="ARBA00023037"/>
    </source>
</evidence>
<dbReference type="GO" id="GO:0098609">
    <property type="term" value="P:cell-cell adhesion"/>
    <property type="evidence" value="ECO:0007669"/>
    <property type="project" value="TreeGrafter"/>
</dbReference>
<feature type="disulfide bond" evidence="13">
    <location>
        <begin position="499"/>
        <end position="504"/>
    </location>
</feature>
<feature type="disulfide bond" evidence="13">
    <location>
        <begin position="579"/>
        <end position="584"/>
    </location>
</feature>
<dbReference type="FunFam" id="2.10.25.10:FF:000036">
    <property type="entry name" value="Integrin beta"/>
    <property type="match status" value="1"/>
</dbReference>
<feature type="disulfide bond" evidence="13">
    <location>
        <begin position="517"/>
        <end position="522"/>
    </location>
</feature>
<dbReference type="SUPFAM" id="SSF53300">
    <property type="entry name" value="vWA-like"/>
    <property type="match status" value="1"/>
</dbReference>
<feature type="disulfide bond" evidence="13">
    <location>
        <begin position="540"/>
        <end position="545"/>
    </location>
</feature>
<dbReference type="PANTHER" id="PTHR10082:SF60">
    <property type="entry name" value="INTEGRIN BETA-PS"/>
    <property type="match status" value="1"/>
</dbReference>
<dbReference type="SUPFAM" id="SSF103575">
    <property type="entry name" value="Plexin repeat"/>
    <property type="match status" value="1"/>
</dbReference>
<keyword evidence="10 16" id="KW-0472">Membrane</keyword>
<feature type="transmembrane region" description="Helical" evidence="16">
    <location>
        <begin position="696"/>
        <end position="718"/>
    </location>
</feature>
<dbReference type="GO" id="GO:0005178">
    <property type="term" value="F:integrin binding"/>
    <property type="evidence" value="ECO:0007669"/>
    <property type="project" value="TreeGrafter"/>
</dbReference>
<dbReference type="PROSITE" id="PS00243">
    <property type="entry name" value="I_EGF_1"/>
    <property type="match status" value="1"/>
</dbReference>
<feature type="disulfide bond" evidence="13">
    <location>
        <begin position="547"/>
        <end position="556"/>
    </location>
</feature>
<feature type="disulfide bond" evidence="13">
    <location>
        <begin position="44"/>
        <end position="55"/>
    </location>
</feature>
<feature type="disulfide bond" evidence="13">
    <location>
        <begin position="34"/>
        <end position="66"/>
    </location>
</feature>